<reference evidence="1 2" key="1">
    <citation type="journal article" date="2015" name="Genome Biol.">
        <title>Comparative genomics of Steinernema reveals deeply conserved gene regulatory networks.</title>
        <authorList>
            <person name="Dillman A.R."/>
            <person name="Macchietto M."/>
            <person name="Porter C.F."/>
            <person name="Rogers A."/>
            <person name="Williams B."/>
            <person name="Antoshechkin I."/>
            <person name="Lee M.M."/>
            <person name="Goodwin Z."/>
            <person name="Lu X."/>
            <person name="Lewis E.E."/>
            <person name="Goodrich-Blair H."/>
            <person name="Stock S.P."/>
            <person name="Adams B.J."/>
            <person name="Sternberg P.W."/>
            <person name="Mortazavi A."/>
        </authorList>
    </citation>
    <scope>NUCLEOTIDE SEQUENCE [LARGE SCALE GENOMIC DNA]</scope>
    <source>
        <strain evidence="1 2">ALL</strain>
    </source>
</reference>
<name>A0A4U5P0X0_STECR</name>
<dbReference type="EMBL" id="AZBU02000003">
    <property type="protein sequence ID" value="TKR89598.1"/>
    <property type="molecule type" value="Genomic_DNA"/>
</dbReference>
<dbReference type="AlphaFoldDB" id="A0A4U5P0X0"/>
<dbReference type="Proteomes" id="UP000298663">
    <property type="component" value="Unassembled WGS sequence"/>
</dbReference>
<reference evidence="1 2" key="2">
    <citation type="journal article" date="2019" name="G3 (Bethesda)">
        <title>Hybrid Assembly of the Genome of the Entomopathogenic Nematode Steinernema carpocapsae Identifies the X-Chromosome.</title>
        <authorList>
            <person name="Serra L."/>
            <person name="Macchietto M."/>
            <person name="Macias-Munoz A."/>
            <person name="McGill C.J."/>
            <person name="Rodriguez I.M."/>
            <person name="Rodriguez B."/>
            <person name="Murad R."/>
            <person name="Mortazavi A."/>
        </authorList>
    </citation>
    <scope>NUCLEOTIDE SEQUENCE [LARGE SCALE GENOMIC DNA]</scope>
    <source>
        <strain evidence="1 2">ALL</strain>
    </source>
</reference>
<proteinExistence type="predicted"/>
<sequence>MVEFVFFKEHLVPEVIGTPVVIGKFMFLRDSVNVSNVNKISLEDDEDIVEIAKGKSEIVHLSNISDRLARIALDDGELKVSYFSVEPKLKLSSPLSPKNITSQKKYDNADEYSSTTPALIWRLGKKKGPMCPSSF</sequence>
<evidence type="ECO:0000313" key="2">
    <source>
        <dbReference type="Proteomes" id="UP000298663"/>
    </source>
</evidence>
<protein>
    <submittedName>
        <fullName evidence="1">Uncharacterized protein</fullName>
    </submittedName>
</protein>
<keyword evidence="2" id="KW-1185">Reference proteome</keyword>
<comment type="caution">
    <text evidence="1">The sequence shown here is derived from an EMBL/GenBank/DDBJ whole genome shotgun (WGS) entry which is preliminary data.</text>
</comment>
<gene>
    <name evidence="1" type="ORF">L596_013675</name>
</gene>
<evidence type="ECO:0000313" key="1">
    <source>
        <dbReference type="EMBL" id="TKR89598.1"/>
    </source>
</evidence>
<organism evidence="1 2">
    <name type="scientific">Steinernema carpocapsae</name>
    <name type="common">Entomopathogenic nematode</name>
    <dbReference type="NCBI Taxonomy" id="34508"/>
    <lineage>
        <taxon>Eukaryota</taxon>
        <taxon>Metazoa</taxon>
        <taxon>Ecdysozoa</taxon>
        <taxon>Nematoda</taxon>
        <taxon>Chromadorea</taxon>
        <taxon>Rhabditida</taxon>
        <taxon>Tylenchina</taxon>
        <taxon>Panagrolaimomorpha</taxon>
        <taxon>Strongyloidoidea</taxon>
        <taxon>Steinernematidae</taxon>
        <taxon>Steinernema</taxon>
    </lineage>
</organism>
<accession>A0A4U5P0X0</accession>